<accession>A0A8S5SSP0</accession>
<name>A0A8S5SSP0_9CAUD</name>
<dbReference type="EMBL" id="BK032662">
    <property type="protein sequence ID" value="DAF53711.1"/>
    <property type="molecule type" value="Genomic_DNA"/>
</dbReference>
<evidence type="ECO:0000313" key="1">
    <source>
        <dbReference type="EMBL" id="DAF53711.1"/>
    </source>
</evidence>
<sequence length="71" mass="8505">MNELDFCEHKKFTISFTNLNEIKFVANDFDEEELKKIISQFNNGNLMKIRNIFVNPKNINYFIVDDLEEDL</sequence>
<protein>
    <submittedName>
        <fullName evidence="1">Uncharacterized protein</fullName>
    </submittedName>
</protein>
<proteinExistence type="predicted"/>
<reference evidence="1" key="1">
    <citation type="journal article" date="2021" name="Proc. Natl. Acad. Sci. U.S.A.">
        <title>A Catalog of Tens of Thousands of Viruses from Human Metagenomes Reveals Hidden Associations with Chronic Diseases.</title>
        <authorList>
            <person name="Tisza M.J."/>
            <person name="Buck C.B."/>
        </authorList>
    </citation>
    <scope>NUCLEOTIDE SEQUENCE</scope>
    <source>
        <strain evidence="1">Ctv838</strain>
    </source>
</reference>
<organism evidence="1">
    <name type="scientific">Siphoviridae sp. ctv838</name>
    <dbReference type="NCBI Taxonomy" id="2827964"/>
    <lineage>
        <taxon>Viruses</taxon>
        <taxon>Duplodnaviria</taxon>
        <taxon>Heunggongvirae</taxon>
        <taxon>Uroviricota</taxon>
        <taxon>Caudoviricetes</taxon>
    </lineage>
</organism>